<evidence type="ECO:0000313" key="3">
    <source>
        <dbReference type="EMBL" id="KRL58333.1"/>
    </source>
</evidence>
<dbReference type="PATRIC" id="fig|1423747.3.peg.501"/>
<feature type="domain" description="Gfo/Idh/MocA-like oxidoreductase N-terminal" evidence="1">
    <location>
        <begin position="7"/>
        <end position="126"/>
    </location>
</feature>
<feature type="domain" description="YceM-like C-terminal" evidence="2">
    <location>
        <begin position="142"/>
        <end position="246"/>
    </location>
</feature>
<dbReference type="Pfam" id="PF21378">
    <property type="entry name" value="YceM-like_C"/>
    <property type="match status" value="1"/>
</dbReference>
<sequence length="311" mass="35072">MEDYAMLKIGVLGLGNIAQKAYLPVMAQMQDRVDWYLCTRQPAKLAQLQAQYHFAHATDSIDDLLTSHLDSLFIHTPTPTHYALVRQALENGLHVFIDKPLSEKPFEVAALYQLAKQQNRLLMVGFNRRFAPMIQQLAALPTKHLIEVIKTRIDTLQPTPFAIYDLMIHPLDTALYLAGDIGSDYQVRTYCQQTDQHELLIARIQLETPHQLITVTLDMQSGTNQEIATVQTPTGRYTVNNLTELVHQQATGQQLETVADWTPTLTNRGFAPMIDAFISAIENDQPSPISTASSRLSHELCQQLIEDAKLR</sequence>
<dbReference type="InterPro" id="IPR051317">
    <property type="entry name" value="Gfo/Idh/MocA_oxidoreduct"/>
</dbReference>
<evidence type="ECO:0000259" key="2">
    <source>
        <dbReference type="Pfam" id="PF21378"/>
    </source>
</evidence>
<dbReference type="GO" id="GO:0000166">
    <property type="term" value="F:nucleotide binding"/>
    <property type="evidence" value="ECO:0007669"/>
    <property type="project" value="InterPro"/>
</dbReference>
<proteinExistence type="predicted"/>
<dbReference type="InterPro" id="IPR048477">
    <property type="entry name" value="YceM-like_C"/>
</dbReference>
<dbReference type="STRING" id="1423747.FC69_GL000493"/>
<dbReference type="EMBL" id="AZEX01000073">
    <property type="protein sequence ID" value="KRL58333.1"/>
    <property type="molecule type" value="Genomic_DNA"/>
</dbReference>
<dbReference type="SUPFAM" id="SSF55347">
    <property type="entry name" value="Glyceraldehyde-3-phosphate dehydrogenase-like, C-terminal domain"/>
    <property type="match status" value="1"/>
</dbReference>
<comment type="caution">
    <text evidence="3">The sequence shown here is derived from an EMBL/GenBank/DDBJ whole genome shotgun (WGS) entry which is preliminary data.</text>
</comment>
<dbReference type="eggNOG" id="COG0673">
    <property type="taxonomic scope" value="Bacteria"/>
</dbReference>
<dbReference type="InterPro" id="IPR036291">
    <property type="entry name" value="NAD(P)-bd_dom_sf"/>
</dbReference>
<evidence type="ECO:0000259" key="1">
    <source>
        <dbReference type="Pfam" id="PF01408"/>
    </source>
</evidence>
<dbReference type="Gene3D" id="3.30.360.10">
    <property type="entry name" value="Dihydrodipicolinate Reductase, domain 2"/>
    <property type="match status" value="1"/>
</dbReference>
<gene>
    <name evidence="3" type="ORF">FC69_GL000493</name>
</gene>
<accession>A0A0R1RMF0</accession>
<protein>
    <submittedName>
        <fullName evidence="3">Oxidoreductase, NAD-binding Rossmann fold family protein</fullName>
    </submittedName>
</protein>
<reference evidence="3 4" key="1">
    <citation type="journal article" date="2015" name="Genome Announc.">
        <title>Expanding the biotechnology potential of lactobacilli through comparative genomics of 213 strains and associated genera.</title>
        <authorList>
            <person name="Sun Z."/>
            <person name="Harris H.M."/>
            <person name="McCann A."/>
            <person name="Guo C."/>
            <person name="Argimon S."/>
            <person name="Zhang W."/>
            <person name="Yang X."/>
            <person name="Jeffery I.B."/>
            <person name="Cooney J.C."/>
            <person name="Kagawa T.F."/>
            <person name="Liu W."/>
            <person name="Song Y."/>
            <person name="Salvetti E."/>
            <person name="Wrobel A."/>
            <person name="Rasinkangas P."/>
            <person name="Parkhill J."/>
            <person name="Rea M.C."/>
            <person name="O'Sullivan O."/>
            <person name="Ritari J."/>
            <person name="Douillard F.P."/>
            <person name="Paul Ross R."/>
            <person name="Yang R."/>
            <person name="Briner A.E."/>
            <person name="Felis G.E."/>
            <person name="de Vos W.M."/>
            <person name="Barrangou R."/>
            <person name="Klaenhammer T.R."/>
            <person name="Caufield P.W."/>
            <person name="Cui Y."/>
            <person name="Zhang H."/>
            <person name="O'Toole P.W."/>
        </authorList>
    </citation>
    <scope>NUCLEOTIDE SEQUENCE [LARGE SCALE GENOMIC DNA]</scope>
    <source>
        <strain evidence="3 4">DSM 14340</strain>
    </source>
</reference>
<dbReference type="Proteomes" id="UP000051264">
    <property type="component" value="Unassembled WGS sequence"/>
</dbReference>
<dbReference type="PANTHER" id="PTHR43708:SF4">
    <property type="entry name" value="OXIDOREDUCTASE YCEM-RELATED"/>
    <property type="match status" value="1"/>
</dbReference>
<organism evidence="3 4">
    <name type="scientific">Latilactobacillus fuchuensis DSM 14340 = JCM 11249</name>
    <dbReference type="NCBI Taxonomy" id="1423747"/>
    <lineage>
        <taxon>Bacteria</taxon>
        <taxon>Bacillati</taxon>
        <taxon>Bacillota</taxon>
        <taxon>Bacilli</taxon>
        <taxon>Lactobacillales</taxon>
        <taxon>Lactobacillaceae</taxon>
        <taxon>Latilactobacillus</taxon>
    </lineage>
</organism>
<name>A0A0R1RMF0_9LACO</name>
<evidence type="ECO:0000313" key="4">
    <source>
        <dbReference type="Proteomes" id="UP000051264"/>
    </source>
</evidence>
<dbReference type="AlphaFoldDB" id="A0A0R1RMF0"/>
<dbReference type="Gene3D" id="3.40.50.720">
    <property type="entry name" value="NAD(P)-binding Rossmann-like Domain"/>
    <property type="match status" value="1"/>
</dbReference>
<dbReference type="Pfam" id="PF01408">
    <property type="entry name" value="GFO_IDH_MocA"/>
    <property type="match status" value="1"/>
</dbReference>
<dbReference type="SUPFAM" id="SSF51735">
    <property type="entry name" value="NAD(P)-binding Rossmann-fold domains"/>
    <property type="match status" value="1"/>
</dbReference>
<dbReference type="InterPro" id="IPR000683">
    <property type="entry name" value="Gfo/Idh/MocA-like_OxRdtase_N"/>
</dbReference>
<dbReference type="PANTHER" id="PTHR43708">
    <property type="entry name" value="CONSERVED EXPRESSED OXIDOREDUCTASE (EUROFUNG)"/>
    <property type="match status" value="1"/>
</dbReference>